<feature type="binding site" evidence="10">
    <location>
        <begin position="368"/>
        <end position="370"/>
    </location>
    <ligand>
        <name>GTP</name>
        <dbReference type="ChEBI" id="CHEBI:37565"/>
    </ligand>
</feature>
<evidence type="ECO:0000313" key="13">
    <source>
        <dbReference type="EMBL" id="CAH8357671.1"/>
    </source>
</evidence>
<feature type="binding site" evidence="10">
    <location>
        <position position="326"/>
    </location>
    <ligand>
        <name>GTP</name>
        <dbReference type="ChEBI" id="CHEBI:37565"/>
    </ligand>
</feature>
<sequence length="616" mass="72812">MITTMYSEESGRSSYLPRKRHLENPSEEHSKRSRHYHRDQYQNTNSIPHGWLDCPSFGKEIGGFIIPSKVPLSESYNDHLPPDKRYSFKYWLSNGPKKLGLVIDLTNTTRYYNPSTELRRERIEYVKIRCSGRDSVPDNVSVNTFVHEVNQFERHNFPKKLLVHCTHGHNRTGFMIVHYLMRSRPMMSVTQALKTFYDARPPGIYKADYIDALYSFYHEVKPESAVCPQTPEWKRSEDESLSPCVPSLQEEVKVIKKMSIDDVLGDEIPYSQEKCYQEFCYKMMNVKIDGKPLQFPGSHPVSLDREGLQLLRQRYYYATWKADGTRYMMLLTREGCYLIDRNFRFRRVQMRFPCRPHEPKVHDYTLLDGEMVVDNFVDGQGRPCQARRYLVYDMVAVNGVSVADRPFSERWSIVDREVMRPRNDEKKVTNHWYRYEMEPFGVRIKAFCILSALEKKVFNELIPKLSHESDGIILQGWDDPYVYQRNQGLFKWKFQDTIDFLFEVGRDGRYMLFLYENGRKKLMNGHTVEFRGGGWDHPGCYSGKLLECFWDKEDKVWVPMRVRVDKSRPNGMGTFRGVMKSINDDITKEVLLDEIKEIVRLPMYVERIDRDTQRKV</sequence>
<dbReference type="InterPro" id="IPR017074">
    <property type="entry name" value="mRNA_cap_enz_bifunc"/>
</dbReference>
<keyword evidence="5 10" id="KW-0547">Nucleotide-binding</keyword>
<comment type="caution">
    <text evidence="13">The sequence shown here is derived from an EMBL/GenBank/DDBJ whole genome shotgun (WGS) entry which is preliminary data.</text>
</comment>
<dbReference type="SUPFAM" id="SSF56091">
    <property type="entry name" value="DNA ligase/mRNA capping enzyme, catalytic domain"/>
    <property type="match status" value="1"/>
</dbReference>
<dbReference type="SUPFAM" id="SSF50249">
    <property type="entry name" value="Nucleic acid-binding proteins"/>
    <property type="match status" value="1"/>
</dbReference>
<evidence type="ECO:0000313" key="14">
    <source>
        <dbReference type="Proteomes" id="UP001642260"/>
    </source>
</evidence>
<dbReference type="Gene3D" id="2.40.50.140">
    <property type="entry name" value="Nucleic acid-binding proteins"/>
    <property type="match status" value="1"/>
</dbReference>
<feature type="binding site" evidence="10">
    <location>
        <position position="341"/>
    </location>
    <ligand>
        <name>GTP</name>
        <dbReference type="ChEBI" id="CHEBI:37565"/>
    </ligand>
</feature>
<feature type="active site" description="Phosphocysteine intermediate" evidence="8">
    <location>
        <position position="165"/>
    </location>
</feature>
<feature type="binding site" evidence="10">
    <location>
        <begin position="491"/>
        <end position="493"/>
    </location>
    <ligand>
        <name>GTP</name>
        <dbReference type="ChEBI" id="CHEBI:37565"/>
    </ligand>
</feature>
<keyword evidence="2" id="KW-0507">mRNA processing</keyword>
<dbReference type="PANTHER" id="PTHR10367">
    <property type="entry name" value="MRNA-CAPPING ENZYME"/>
    <property type="match status" value="1"/>
</dbReference>
<evidence type="ECO:0000256" key="4">
    <source>
        <dbReference type="ARBA" id="ARBA00022695"/>
    </source>
</evidence>
<dbReference type="InterPro" id="IPR000387">
    <property type="entry name" value="Tyr_Pase_dom"/>
</dbReference>
<keyword evidence="7 10" id="KW-0342">GTP-binding</keyword>
<accession>A0ABC8KF73</accession>
<dbReference type="EMBL" id="CAKOAT010235377">
    <property type="protein sequence ID" value="CAH8357671.1"/>
    <property type="molecule type" value="Genomic_DNA"/>
</dbReference>
<dbReference type="InterPro" id="IPR016130">
    <property type="entry name" value="Tyr_Pase_AS"/>
</dbReference>
<evidence type="ECO:0000256" key="9">
    <source>
        <dbReference type="PIRSR" id="PIRSR036958-2"/>
    </source>
</evidence>
<dbReference type="Proteomes" id="UP001642260">
    <property type="component" value="Unassembled WGS sequence"/>
</dbReference>
<gene>
    <name evidence="13" type="ORF">ERUC_LOCUS23427</name>
</gene>
<dbReference type="GO" id="GO:0004484">
    <property type="term" value="F:mRNA guanylyltransferase activity"/>
    <property type="evidence" value="ECO:0007669"/>
    <property type="project" value="UniProtKB-EC"/>
</dbReference>
<evidence type="ECO:0000256" key="5">
    <source>
        <dbReference type="ARBA" id="ARBA00022741"/>
    </source>
</evidence>
<dbReference type="GO" id="GO:0016787">
    <property type="term" value="F:hydrolase activity"/>
    <property type="evidence" value="ECO:0007669"/>
    <property type="project" value="UniProtKB-ARBA"/>
</dbReference>
<keyword evidence="4" id="KW-0548">Nucleotidyltransferase</keyword>
<protein>
    <recommendedName>
        <fullName evidence="1">mRNA guanylyltransferase</fullName>
        <ecNumber evidence="1">2.7.7.50</ecNumber>
    </recommendedName>
</protein>
<dbReference type="SUPFAM" id="SSF52799">
    <property type="entry name" value="(Phosphotyrosine protein) phosphatases II"/>
    <property type="match status" value="1"/>
</dbReference>
<dbReference type="Pfam" id="PF03919">
    <property type="entry name" value="mRNA_cap_C"/>
    <property type="match status" value="1"/>
</dbReference>
<dbReference type="PIRSF" id="PIRSF036958">
    <property type="entry name" value="mRNA_capping_HCE"/>
    <property type="match status" value="1"/>
</dbReference>
<dbReference type="Pfam" id="PF01331">
    <property type="entry name" value="mRNA_cap_enzyme"/>
    <property type="match status" value="1"/>
</dbReference>
<dbReference type="GO" id="GO:0006370">
    <property type="term" value="P:7-methylguanosine mRNA capping"/>
    <property type="evidence" value="ECO:0007669"/>
    <property type="project" value="UniProtKB-KW"/>
</dbReference>
<dbReference type="AlphaFoldDB" id="A0ABC8KF73"/>
<dbReference type="Gene3D" id="3.90.190.10">
    <property type="entry name" value="Protein tyrosine phosphatase superfamily"/>
    <property type="match status" value="1"/>
</dbReference>
<feature type="region of interest" description="Disordered" evidence="11">
    <location>
        <begin position="1"/>
        <end position="37"/>
    </location>
</feature>
<name>A0ABC8KF73_ERUVS</name>
<dbReference type="InterPro" id="IPR001339">
    <property type="entry name" value="mRNA_cap_enzyme_adenylation"/>
</dbReference>
<evidence type="ECO:0000256" key="3">
    <source>
        <dbReference type="ARBA" id="ARBA00022679"/>
    </source>
</evidence>
<keyword evidence="14" id="KW-1185">Reference proteome</keyword>
<evidence type="ECO:0000256" key="1">
    <source>
        <dbReference type="ARBA" id="ARBA00012475"/>
    </source>
</evidence>
<dbReference type="InterPro" id="IPR029021">
    <property type="entry name" value="Prot-tyrosine_phosphatase-like"/>
</dbReference>
<dbReference type="CDD" id="cd07895">
    <property type="entry name" value="Adenylation_mRNA_capping"/>
    <property type="match status" value="1"/>
</dbReference>
<feature type="domain" description="Tyrosine specific protein phosphatases" evidence="12">
    <location>
        <begin position="143"/>
        <end position="211"/>
    </location>
</feature>
<dbReference type="Gene3D" id="3.30.470.30">
    <property type="entry name" value="DNA ligase/mRNA capping enzyme"/>
    <property type="match status" value="1"/>
</dbReference>
<feature type="binding site" evidence="10">
    <location>
        <begin position="561"/>
        <end position="566"/>
    </location>
    <ligand>
        <name>GTP</name>
        <dbReference type="ChEBI" id="CHEBI:37565"/>
    </ligand>
</feature>
<dbReference type="InterPro" id="IPR013846">
    <property type="entry name" value="mRNA_cap_enzyme_C"/>
</dbReference>
<dbReference type="EC" id="2.7.7.50" evidence="1"/>
<dbReference type="PROSITE" id="PS50056">
    <property type="entry name" value="TYR_PHOSPHATASE_2"/>
    <property type="match status" value="1"/>
</dbReference>
<dbReference type="InterPro" id="IPR051029">
    <property type="entry name" value="mRNA_Capping_Enz/RNA_Phosphat"/>
</dbReference>
<dbReference type="PROSITE" id="PS00383">
    <property type="entry name" value="TYR_PHOSPHATASE_1"/>
    <property type="match status" value="1"/>
</dbReference>
<evidence type="ECO:0000256" key="8">
    <source>
        <dbReference type="PIRSR" id="PIRSR036958-1"/>
    </source>
</evidence>
<proteinExistence type="predicted"/>
<evidence type="ECO:0000259" key="12">
    <source>
        <dbReference type="PROSITE" id="PS50056"/>
    </source>
</evidence>
<dbReference type="PANTHER" id="PTHR10367:SF15">
    <property type="entry name" value="MRNA GUANYLYLTRANSFERASE"/>
    <property type="match status" value="1"/>
</dbReference>
<feature type="active site" description="N6-GMP-lysine intermediate" evidence="9">
    <location>
        <position position="321"/>
    </location>
</feature>
<evidence type="ECO:0000256" key="10">
    <source>
        <dbReference type="PIRSR" id="PIRSR036958-3"/>
    </source>
</evidence>
<dbReference type="CDD" id="cd14502">
    <property type="entry name" value="RNA_5'-triphosphatase"/>
    <property type="match status" value="1"/>
</dbReference>
<dbReference type="InterPro" id="IPR012340">
    <property type="entry name" value="NA-bd_OB-fold"/>
</dbReference>
<evidence type="ECO:0000256" key="11">
    <source>
        <dbReference type="SAM" id="MobiDB-lite"/>
    </source>
</evidence>
<dbReference type="InterPro" id="IPR000340">
    <property type="entry name" value="Dual-sp_phosphatase_cat-dom"/>
</dbReference>
<dbReference type="GO" id="GO:0005525">
    <property type="term" value="F:GTP binding"/>
    <property type="evidence" value="ECO:0007669"/>
    <property type="project" value="UniProtKB-KW"/>
</dbReference>
<evidence type="ECO:0000256" key="6">
    <source>
        <dbReference type="ARBA" id="ARBA00023042"/>
    </source>
</evidence>
<evidence type="ECO:0000256" key="7">
    <source>
        <dbReference type="ARBA" id="ARBA00023134"/>
    </source>
</evidence>
<organism evidence="13 14">
    <name type="scientific">Eruca vesicaria subsp. sativa</name>
    <name type="common">Garden rocket</name>
    <name type="synonym">Eruca sativa</name>
    <dbReference type="NCBI Taxonomy" id="29727"/>
    <lineage>
        <taxon>Eukaryota</taxon>
        <taxon>Viridiplantae</taxon>
        <taxon>Streptophyta</taxon>
        <taxon>Embryophyta</taxon>
        <taxon>Tracheophyta</taxon>
        <taxon>Spermatophyta</taxon>
        <taxon>Magnoliopsida</taxon>
        <taxon>eudicotyledons</taxon>
        <taxon>Gunneridae</taxon>
        <taxon>Pentapetalae</taxon>
        <taxon>rosids</taxon>
        <taxon>malvids</taxon>
        <taxon>Brassicales</taxon>
        <taxon>Brassicaceae</taxon>
        <taxon>Brassiceae</taxon>
        <taxon>Eruca</taxon>
    </lineage>
</organism>
<reference evidence="13 14" key="1">
    <citation type="submission" date="2022-03" db="EMBL/GenBank/DDBJ databases">
        <authorList>
            <person name="Macdonald S."/>
            <person name="Ahmed S."/>
            <person name="Newling K."/>
        </authorList>
    </citation>
    <scope>NUCLEOTIDE SEQUENCE [LARGE SCALE GENOMIC DNA]</scope>
</reference>
<keyword evidence="3" id="KW-0808">Transferase</keyword>
<evidence type="ECO:0000256" key="2">
    <source>
        <dbReference type="ARBA" id="ARBA00022664"/>
    </source>
</evidence>
<keyword evidence="6" id="KW-0506">mRNA capping</keyword>
<dbReference type="Pfam" id="PF00782">
    <property type="entry name" value="DSPc"/>
    <property type="match status" value="1"/>
</dbReference>